<organism evidence="1">
    <name type="scientific">Arundo donax</name>
    <name type="common">Giant reed</name>
    <name type="synonym">Donax arundinaceus</name>
    <dbReference type="NCBI Taxonomy" id="35708"/>
    <lineage>
        <taxon>Eukaryota</taxon>
        <taxon>Viridiplantae</taxon>
        <taxon>Streptophyta</taxon>
        <taxon>Embryophyta</taxon>
        <taxon>Tracheophyta</taxon>
        <taxon>Spermatophyta</taxon>
        <taxon>Magnoliopsida</taxon>
        <taxon>Liliopsida</taxon>
        <taxon>Poales</taxon>
        <taxon>Poaceae</taxon>
        <taxon>PACMAD clade</taxon>
        <taxon>Arundinoideae</taxon>
        <taxon>Arundineae</taxon>
        <taxon>Arundo</taxon>
    </lineage>
</organism>
<evidence type="ECO:0000313" key="1">
    <source>
        <dbReference type="EMBL" id="JAD19669.1"/>
    </source>
</evidence>
<sequence length="9" mass="1114">MIPLLQDRE</sequence>
<dbReference type="EMBL" id="GBRH01278226">
    <property type="protein sequence ID" value="JAD19669.1"/>
    <property type="molecule type" value="Transcribed_RNA"/>
</dbReference>
<protein>
    <submittedName>
        <fullName evidence="1">Uncharacterized protein</fullName>
    </submittedName>
</protein>
<accession>A0A0A8Y0K8</accession>
<name>A0A0A8Y0K8_ARUDO</name>
<proteinExistence type="predicted"/>
<reference evidence="1" key="2">
    <citation type="journal article" date="2015" name="Data Brief">
        <title>Shoot transcriptome of the giant reed, Arundo donax.</title>
        <authorList>
            <person name="Barrero R.A."/>
            <person name="Guerrero F.D."/>
            <person name="Moolhuijzen P."/>
            <person name="Goolsby J.A."/>
            <person name="Tidwell J."/>
            <person name="Bellgard S.E."/>
            <person name="Bellgard M.I."/>
        </authorList>
    </citation>
    <scope>NUCLEOTIDE SEQUENCE</scope>
    <source>
        <tissue evidence="1">Shoot tissue taken approximately 20 cm above the soil surface</tissue>
    </source>
</reference>
<reference evidence="1" key="1">
    <citation type="submission" date="2014-09" db="EMBL/GenBank/DDBJ databases">
        <authorList>
            <person name="Magalhaes I.L.F."/>
            <person name="Oliveira U."/>
            <person name="Santos F.R."/>
            <person name="Vidigal T.H.D.A."/>
            <person name="Brescovit A.D."/>
            <person name="Santos A.J."/>
        </authorList>
    </citation>
    <scope>NUCLEOTIDE SEQUENCE</scope>
    <source>
        <tissue evidence="1">Shoot tissue taken approximately 20 cm above the soil surface</tissue>
    </source>
</reference>